<reference evidence="1" key="1">
    <citation type="submission" date="2019-01" db="EMBL/GenBank/DDBJ databases">
        <title>Genomic signatures and co-occurrence patterns of the ultra-small Saccharimodia (Patescibacteria phylum) suggest a symbiotic lifestyle.</title>
        <authorList>
            <person name="Lemos L."/>
            <person name="Medeiros J."/>
            <person name="Andreote F."/>
            <person name="Fernandes G."/>
            <person name="Varani A."/>
            <person name="Oliveira G."/>
            <person name="Pylro V."/>
        </authorList>
    </citation>
    <scope>NUCLEOTIDE SEQUENCE [LARGE SCALE GENOMIC DNA]</scope>
    <source>
        <strain evidence="1">AMD02</strain>
    </source>
</reference>
<comment type="caution">
    <text evidence="1">The sequence shown here is derived from an EMBL/GenBank/DDBJ whole genome shotgun (WGS) entry which is preliminary data.</text>
</comment>
<gene>
    <name evidence="1" type="ORF">EOT05_02735</name>
</gene>
<evidence type="ECO:0000313" key="2">
    <source>
        <dbReference type="Proteomes" id="UP000289257"/>
    </source>
</evidence>
<accession>A0A4Q0AHJ0</accession>
<evidence type="ECO:0000313" key="1">
    <source>
        <dbReference type="EMBL" id="RWZ78642.1"/>
    </source>
</evidence>
<protein>
    <submittedName>
        <fullName evidence="1">Uncharacterized protein</fullName>
    </submittedName>
</protein>
<proteinExistence type="predicted"/>
<name>A0A4Q0AHJ0_9BACT</name>
<sequence>MSSAERLFLDSGRPISESGSRRDFGLSFTSESDLDHHLWLDPEVAEDDLRFLLKVHQGDMSPALSRLALKAVALPLFKREFYGDDTPIQVIRAVRDIPQQNSRLLNAYMDRVDDDQIDQTMLRQAIDDTTVLQLVSRSFKSNTKDDIVLLPAGPEEDYVDKPTTFTVLRRRSLGRALLFVSNARPVAYIHTPQSRAHRIQIRPDDLLIDGANRFDLAEALITDQRGDVDDSMLPDERDLLRHATGHVTDKITTHFDRIQPRR</sequence>
<dbReference type="AlphaFoldDB" id="A0A4Q0AHJ0"/>
<dbReference type="Proteomes" id="UP000289257">
    <property type="component" value="Unassembled WGS sequence"/>
</dbReference>
<keyword evidence="2" id="KW-1185">Reference proteome</keyword>
<organism evidence="1 2">
    <name type="scientific">Candidatus Microsaccharimonas sossegonensis</name>
    <dbReference type="NCBI Taxonomy" id="2506948"/>
    <lineage>
        <taxon>Bacteria</taxon>
        <taxon>Candidatus Saccharimonadota</taxon>
        <taxon>Candidatus Saccharimonadia</taxon>
        <taxon>Candidatus Saccharimonadales</taxon>
        <taxon>Candidatus Saccharimonadaceae</taxon>
        <taxon>Candidatus Microsaccharimonas</taxon>
    </lineage>
</organism>
<dbReference type="EMBL" id="SCKX01000001">
    <property type="protein sequence ID" value="RWZ78642.1"/>
    <property type="molecule type" value="Genomic_DNA"/>
</dbReference>